<dbReference type="SMART" id="SM00880">
    <property type="entry name" value="CHAD"/>
    <property type="match status" value="1"/>
</dbReference>
<name>A0A0S2I4V8_9BACT</name>
<dbReference type="AlphaFoldDB" id="A0A0S2I4V8"/>
<sequence>MKPRFELDLSQNVKQNVLRMIHEQYDQIIFFCNARNMDPDKSVHEIRKSFKRLRALLRLIRDAIGYSTYYRENSFCRDESKLLSDLRDLKVFHEDLTFLAEKHASPANNHLIEQLQETIIGQKNKKYEEVMHDALFKKIAVDVEAAKERASMFLFRFEGFSIIAPGIKRIYKKGRKELDLVRKNPNTENYHNLRKRVKYLMYFMQILNPLYPQYFKTIEKDLDKASDKLGLDHNFAELVLFVENIDKRAATSKVKNEFIEWIEGLRLELQQEALQLVENIYVEPAAAFTKRVKEYFDINYTVN</sequence>
<gene>
    <name evidence="2" type="ORF">L21SP5_03684</name>
</gene>
<reference evidence="2 3" key="1">
    <citation type="submission" date="2015-11" db="EMBL/GenBank/DDBJ databases">
        <title>Description and complete genome sequence of a novel strain predominating in hypersaline microbial mats and representing a new family of the Bacteriodetes phylum.</title>
        <authorList>
            <person name="Spring S."/>
            <person name="Bunk B."/>
            <person name="Sproer C."/>
            <person name="Klenk H.-P."/>
        </authorList>
    </citation>
    <scope>NUCLEOTIDE SEQUENCE [LARGE SCALE GENOMIC DNA]</scope>
    <source>
        <strain evidence="2 3">L21-Spi-D4</strain>
    </source>
</reference>
<dbReference type="PANTHER" id="PTHR39339:SF1">
    <property type="entry name" value="CHAD DOMAIN-CONTAINING PROTEIN"/>
    <property type="match status" value="1"/>
</dbReference>
<evidence type="ECO:0000259" key="1">
    <source>
        <dbReference type="PROSITE" id="PS51708"/>
    </source>
</evidence>
<keyword evidence="3" id="KW-1185">Reference proteome</keyword>
<dbReference type="EMBL" id="CP013118">
    <property type="protein sequence ID" value="ALO17282.1"/>
    <property type="molecule type" value="Genomic_DNA"/>
</dbReference>
<evidence type="ECO:0000313" key="2">
    <source>
        <dbReference type="EMBL" id="ALO17282.1"/>
    </source>
</evidence>
<organism evidence="2 3">
    <name type="scientific">Salinivirga cyanobacteriivorans</name>
    <dbReference type="NCBI Taxonomy" id="1307839"/>
    <lineage>
        <taxon>Bacteria</taxon>
        <taxon>Pseudomonadati</taxon>
        <taxon>Bacteroidota</taxon>
        <taxon>Bacteroidia</taxon>
        <taxon>Bacteroidales</taxon>
        <taxon>Salinivirgaceae</taxon>
        <taxon>Salinivirga</taxon>
    </lineage>
</organism>
<dbReference type="Pfam" id="PF05235">
    <property type="entry name" value="CHAD"/>
    <property type="match status" value="1"/>
</dbReference>
<dbReference type="STRING" id="1307839.L21SP5_03684"/>
<dbReference type="OrthoDB" id="1117344at2"/>
<feature type="domain" description="CHAD" evidence="1">
    <location>
        <begin position="10"/>
        <end position="293"/>
    </location>
</feature>
<dbReference type="PANTHER" id="PTHR39339">
    <property type="entry name" value="SLR1444 PROTEIN"/>
    <property type="match status" value="1"/>
</dbReference>
<protein>
    <recommendedName>
        <fullName evidence="1">CHAD domain-containing protein</fullName>
    </recommendedName>
</protein>
<dbReference type="PROSITE" id="PS51708">
    <property type="entry name" value="CHAD"/>
    <property type="match status" value="1"/>
</dbReference>
<accession>A0A0S2I4V8</accession>
<dbReference type="RefSeq" id="WP_057954572.1">
    <property type="nucleotide sequence ID" value="NZ_CP013118.1"/>
</dbReference>
<dbReference type="InterPro" id="IPR007899">
    <property type="entry name" value="CHAD_dom"/>
</dbReference>
<dbReference type="Proteomes" id="UP000064893">
    <property type="component" value="Chromosome"/>
</dbReference>
<dbReference type="Gene3D" id="1.40.20.10">
    <property type="entry name" value="CHAD domain"/>
    <property type="match status" value="1"/>
</dbReference>
<proteinExistence type="predicted"/>
<dbReference type="KEGG" id="blq:L21SP5_03684"/>
<evidence type="ECO:0000313" key="3">
    <source>
        <dbReference type="Proteomes" id="UP000064893"/>
    </source>
</evidence>
<dbReference type="InterPro" id="IPR038186">
    <property type="entry name" value="CHAD_dom_sf"/>
</dbReference>